<name>A0ABW2SQS6_9ACTO</name>
<accession>A0ABW2SQS6</accession>
<dbReference type="NCBIfam" id="TIGR02032">
    <property type="entry name" value="GG-red-SF"/>
    <property type="match status" value="1"/>
</dbReference>
<evidence type="ECO:0000313" key="2">
    <source>
        <dbReference type="EMBL" id="MFC7582204.1"/>
    </source>
</evidence>
<dbReference type="InterPro" id="IPR011777">
    <property type="entry name" value="Geranylgeranyl_Rdtase_fam"/>
</dbReference>
<dbReference type="SUPFAM" id="SSF51905">
    <property type="entry name" value="FAD/NAD(P)-binding domain"/>
    <property type="match status" value="1"/>
</dbReference>
<gene>
    <name evidence="2" type="ORF">ACFQWG_13480</name>
</gene>
<dbReference type="InterPro" id="IPR050407">
    <property type="entry name" value="Geranylgeranyl_reductase"/>
</dbReference>
<dbReference type="Pfam" id="PF01494">
    <property type="entry name" value="FAD_binding_3"/>
    <property type="match status" value="1"/>
</dbReference>
<dbReference type="Proteomes" id="UP001596527">
    <property type="component" value="Unassembled WGS sequence"/>
</dbReference>
<dbReference type="PANTHER" id="PTHR42685">
    <property type="entry name" value="GERANYLGERANYL DIPHOSPHATE REDUCTASE"/>
    <property type="match status" value="1"/>
</dbReference>
<evidence type="ECO:0000259" key="1">
    <source>
        <dbReference type="Pfam" id="PF01494"/>
    </source>
</evidence>
<reference evidence="3" key="1">
    <citation type="journal article" date="2019" name="Int. J. Syst. Evol. Microbiol.">
        <title>The Global Catalogue of Microorganisms (GCM) 10K type strain sequencing project: providing services to taxonomists for standard genome sequencing and annotation.</title>
        <authorList>
            <consortium name="The Broad Institute Genomics Platform"/>
            <consortium name="The Broad Institute Genome Sequencing Center for Infectious Disease"/>
            <person name="Wu L."/>
            <person name="Ma J."/>
        </authorList>
    </citation>
    <scope>NUCLEOTIDE SEQUENCE [LARGE SCALE GENOMIC DNA]</scope>
    <source>
        <strain evidence="3">CCUG 56698</strain>
    </source>
</reference>
<comment type="caution">
    <text evidence="2">The sequence shown here is derived from an EMBL/GenBank/DDBJ whole genome shotgun (WGS) entry which is preliminary data.</text>
</comment>
<dbReference type="InterPro" id="IPR002938">
    <property type="entry name" value="FAD-bd"/>
</dbReference>
<organism evidence="2 3">
    <name type="scientific">Schaalia naturae</name>
    <dbReference type="NCBI Taxonomy" id="635203"/>
    <lineage>
        <taxon>Bacteria</taxon>
        <taxon>Bacillati</taxon>
        <taxon>Actinomycetota</taxon>
        <taxon>Actinomycetes</taxon>
        <taxon>Actinomycetales</taxon>
        <taxon>Actinomycetaceae</taxon>
        <taxon>Schaalia</taxon>
    </lineage>
</organism>
<dbReference type="PRINTS" id="PR00420">
    <property type="entry name" value="RNGMNOXGNASE"/>
</dbReference>
<dbReference type="InterPro" id="IPR036188">
    <property type="entry name" value="FAD/NAD-bd_sf"/>
</dbReference>
<evidence type="ECO:0000313" key="3">
    <source>
        <dbReference type="Proteomes" id="UP001596527"/>
    </source>
</evidence>
<proteinExistence type="predicted"/>
<feature type="domain" description="FAD-binding" evidence="1">
    <location>
        <begin position="12"/>
        <end position="337"/>
    </location>
</feature>
<dbReference type="EMBL" id="JBHTEF010000001">
    <property type="protein sequence ID" value="MFC7582204.1"/>
    <property type="molecule type" value="Genomic_DNA"/>
</dbReference>
<dbReference type="RefSeq" id="WP_380976112.1">
    <property type="nucleotide sequence ID" value="NZ_JBHTEF010000001.1"/>
</dbReference>
<sequence>MVTDDMARDIAADVIVVGAGPAGASTAYHLAALGLDVAVLEKSEFPRDKICGDGLTPAAVHELVLMGMDTAGWTRNRGLTVHGGGHTIQMEWPDGASLPGYGMTRARMRLDHDLIRHAVAAGAHLHEGCAVTGALTDGDGRVVGVRARTGRGDQAREVTARAKIVVEAGGVSARLATSLGLEKNERRPMGVAARTYFRSPRSDEEWMVSHLELWSGEPGRSDLLPGYGWIFPMGDGTVNVGLGSVSSTARATALSYRKVFAQWTSHLPEEWGFTPANQVGPLRSAALPMSFNRKPHYIEGLVVVGDAGGMVSPFNGEGIAPALKAGRLAAAAIAQGLARTSRAGVDRALSAYPEQLRQEYGGYYSLGRIFVRLIENPQIMHLCTYYGLPHPRLMKLVNKLLSDGFERRGGDIDDRLITTLAKLVPKA</sequence>
<dbReference type="Gene3D" id="3.50.50.60">
    <property type="entry name" value="FAD/NAD(P)-binding domain"/>
    <property type="match status" value="1"/>
</dbReference>
<dbReference type="PANTHER" id="PTHR42685:SF22">
    <property type="entry name" value="CONDITIONED MEDIUM FACTOR RECEPTOR 1"/>
    <property type="match status" value="1"/>
</dbReference>
<protein>
    <submittedName>
        <fullName evidence="2">Geranylgeranyl reductase family protein</fullName>
    </submittedName>
</protein>
<keyword evidence="3" id="KW-1185">Reference proteome</keyword>